<keyword evidence="6" id="KW-0675">Receptor</keyword>
<name>A0A7K7SHG0_9TYRA</name>
<dbReference type="InterPro" id="IPR013783">
    <property type="entry name" value="Ig-like_fold"/>
</dbReference>
<feature type="non-terminal residue" evidence="10">
    <location>
        <position position="581"/>
    </location>
</feature>
<dbReference type="AlphaFoldDB" id="A0A7K7SHG0"/>
<dbReference type="PROSITE" id="PS50853">
    <property type="entry name" value="FN3"/>
    <property type="match status" value="1"/>
</dbReference>
<feature type="domain" description="Fibronectin type-III" evidence="9">
    <location>
        <begin position="113"/>
        <end position="221"/>
    </location>
</feature>
<accession>A0A7K7SHG0</accession>
<dbReference type="Gene3D" id="2.60.40.10">
    <property type="entry name" value="Immunoglobulins"/>
    <property type="match status" value="2"/>
</dbReference>
<proteinExistence type="predicted"/>
<evidence type="ECO:0000313" key="11">
    <source>
        <dbReference type="Proteomes" id="UP000589485"/>
    </source>
</evidence>
<keyword evidence="5 8" id="KW-0472">Membrane</keyword>
<dbReference type="EMBL" id="VZSY01000015">
    <property type="protein sequence ID" value="NXA04027.1"/>
    <property type="molecule type" value="Genomic_DNA"/>
</dbReference>
<dbReference type="InterPro" id="IPR003961">
    <property type="entry name" value="FN3_dom"/>
</dbReference>
<dbReference type="PANTHER" id="PTHR23037:SF7">
    <property type="entry name" value="INTERLEUKIN-21 RECEPTOR"/>
    <property type="match status" value="1"/>
</dbReference>
<dbReference type="SMART" id="SM00060">
    <property type="entry name" value="FN3"/>
    <property type="match status" value="1"/>
</dbReference>
<dbReference type="Proteomes" id="UP000589485">
    <property type="component" value="Unassembled WGS sequence"/>
</dbReference>
<sequence length="581" mass="65108">DIVFSLSKPTAMCCENLTCFVDYVQTLSCILRNDFDAGSYNLTATWIPEEDPENTMAVCSLLQLSRNTSHTEYMCTVDMTEFLADTKVQVDVTEVADRQHVISKDFYLSDNIKPQPPSNLTALFSEGYNISWETIYQNSPFHFLNEELEYQLRYKRRTDTWETQKTKVVHEDKRALVILPWELQANTEYEFQVRTRPREGSSYHGFWSEWSPPLSLKTSPAGATQTAGMGWLLLFGAVVAIMISITVILAKQQSLWKKMACIPDPAPFFKPLYLVHNGDFKKWVGASHTKMTFDFFEWGIVLPEVLEVYTMRPSNSTSREELYELRNNVPCKNCLSCLTAPGHYSQSSVNSGGTKDQSYGHLSIDTVTVADEFTPCNCQCSCNHVYRGHKHTNEDDESAGEPGYPKVNIDEEDRKISSDLHLADLSPQDKILASGCVSIDHLRSTSVPAHQQLERSLEGGVESILEALCLQPPQWDLENAGSLPSPDGESVSYSEGSCDFFPHSTRPGDSYPMICIDLDTIDSGFVDSDCGSPVDCEFGQNSQTNCGPIPLEQEGQDFPRSYVKQWVSCRSDSPVGGTETN</sequence>
<protein>
    <submittedName>
        <fullName evidence="10">IL21R protein</fullName>
    </submittedName>
</protein>
<feature type="transmembrane region" description="Helical" evidence="8">
    <location>
        <begin position="229"/>
        <end position="250"/>
    </location>
</feature>
<dbReference type="GO" id="GO:0004896">
    <property type="term" value="F:cytokine receptor activity"/>
    <property type="evidence" value="ECO:0007669"/>
    <property type="project" value="TreeGrafter"/>
</dbReference>
<evidence type="ECO:0000256" key="3">
    <source>
        <dbReference type="ARBA" id="ARBA00022729"/>
    </source>
</evidence>
<keyword evidence="7" id="KW-0325">Glycoprotein</keyword>
<evidence type="ECO:0000256" key="7">
    <source>
        <dbReference type="ARBA" id="ARBA00023180"/>
    </source>
</evidence>
<feature type="non-terminal residue" evidence="10">
    <location>
        <position position="1"/>
    </location>
</feature>
<comment type="caution">
    <text evidence="10">The sequence shown here is derived from an EMBL/GenBank/DDBJ whole genome shotgun (WGS) entry which is preliminary data.</text>
</comment>
<gene>
    <name evidence="10" type="primary">Il21r</name>
    <name evidence="10" type="ORF">SAPAEN_R13173</name>
</gene>
<evidence type="ECO:0000256" key="5">
    <source>
        <dbReference type="ARBA" id="ARBA00023136"/>
    </source>
</evidence>
<evidence type="ECO:0000256" key="4">
    <source>
        <dbReference type="ARBA" id="ARBA00022989"/>
    </source>
</evidence>
<comment type="subcellular location">
    <subcellularLocation>
        <location evidence="1">Membrane</location>
        <topology evidence="1">Single-pass type I membrane protein</topology>
    </subcellularLocation>
</comment>
<keyword evidence="4 8" id="KW-1133">Transmembrane helix</keyword>
<evidence type="ECO:0000313" key="10">
    <source>
        <dbReference type="EMBL" id="NXA04027.1"/>
    </source>
</evidence>
<evidence type="ECO:0000256" key="2">
    <source>
        <dbReference type="ARBA" id="ARBA00022692"/>
    </source>
</evidence>
<keyword evidence="3" id="KW-0732">Signal</keyword>
<evidence type="ECO:0000256" key="1">
    <source>
        <dbReference type="ARBA" id="ARBA00004479"/>
    </source>
</evidence>
<reference evidence="10 11" key="1">
    <citation type="submission" date="2019-09" db="EMBL/GenBank/DDBJ databases">
        <title>Bird 10,000 Genomes (B10K) Project - Family phase.</title>
        <authorList>
            <person name="Zhang G."/>
        </authorList>
    </citation>
    <scope>NUCLEOTIDE SEQUENCE [LARGE SCALE GENOMIC DNA]</scope>
    <source>
        <strain evidence="10">B10K-DU-030-41</strain>
        <tissue evidence="10">Muscle</tissue>
    </source>
</reference>
<evidence type="ECO:0000259" key="9">
    <source>
        <dbReference type="PROSITE" id="PS50853"/>
    </source>
</evidence>
<keyword evidence="2 8" id="KW-0812">Transmembrane</keyword>
<dbReference type="CDD" id="cd00063">
    <property type="entry name" value="FN3"/>
    <property type="match status" value="1"/>
</dbReference>
<dbReference type="OrthoDB" id="8939865at2759"/>
<evidence type="ECO:0000256" key="8">
    <source>
        <dbReference type="SAM" id="Phobius"/>
    </source>
</evidence>
<organism evidence="10 11">
    <name type="scientific">Sapayoa aenigma</name>
    <name type="common">broad-billed sapayoa</name>
    <dbReference type="NCBI Taxonomy" id="239371"/>
    <lineage>
        <taxon>Eukaryota</taxon>
        <taxon>Metazoa</taxon>
        <taxon>Chordata</taxon>
        <taxon>Craniata</taxon>
        <taxon>Vertebrata</taxon>
        <taxon>Euteleostomi</taxon>
        <taxon>Archelosauria</taxon>
        <taxon>Archosauria</taxon>
        <taxon>Dinosauria</taxon>
        <taxon>Saurischia</taxon>
        <taxon>Theropoda</taxon>
        <taxon>Coelurosauria</taxon>
        <taxon>Aves</taxon>
        <taxon>Neognathae</taxon>
        <taxon>Neoaves</taxon>
        <taxon>Telluraves</taxon>
        <taxon>Australaves</taxon>
        <taxon>Passeriformes</taxon>
        <taxon>Tyrannidae</taxon>
        <taxon>Sapayoa</taxon>
    </lineage>
</organism>
<dbReference type="InterPro" id="IPR036116">
    <property type="entry name" value="FN3_sf"/>
</dbReference>
<keyword evidence="11" id="KW-1185">Reference proteome</keyword>
<dbReference type="PANTHER" id="PTHR23037">
    <property type="entry name" value="CYTOKINE RECEPTOR"/>
    <property type="match status" value="1"/>
</dbReference>
<evidence type="ECO:0000256" key="6">
    <source>
        <dbReference type="ARBA" id="ARBA00023170"/>
    </source>
</evidence>
<dbReference type="SUPFAM" id="SSF49265">
    <property type="entry name" value="Fibronectin type III"/>
    <property type="match status" value="2"/>
</dbReference>
<dbReference type="GO" id="GO:0009897">
    <property type="term" value="C:external side of plasma membrane"/>
    <property type="evidence" value="ECO:0007669"/>
    <property type="project" value="TreeGrafter"/>
</dbReference>